<evidence type="ECO:0000256" key="7">
    <source>
        <dbReference type="SAM" id="Phobius"/>
    </source>
</evidence>
<dbReference type="InterPro" id="IPR004254">
    <property type="entry name" value="AdipoR/HlyIII-related"/>
</dbReference>
<evidence type="ECO:0000313" key="9">
    <source>
        <dbReference type="Proteomes" id="UP000054466"/>
    </source>
</evidence>
<feature type="transmembrane region" description="Helical" evidence="7">
    <location>
        <begin position="262"/>
        <end position="280"/>
    </location>
</feature>
<keyword evidence="2 7" id="KW-0812">Transmembrane</keyword>
<feature type="transmembrane region" description="Helical" evidence="7">
    <location>
        <begin position="462"/>
        <end position="482"/>
    </location>
</feature>
<feature type="binding site" evidence="5">
    <location>
        <position position="460"/>
    </location>
    <ligand>
        <name>Zn(2+)</name>
        <dbReference type="ChEBI" id="CHEBI:29105"/>
    </ligand>
</feature>
<dbReference type="GO" id="GO:0016020">
    <property type="term" value="C:membrane"/>
    <property type="evidence" value="ECO:0007669"/>
    <property type="project" value="UniProtKB-SubCell"/>
</dbReference>
<feature type="transmembrane region" description="Helical" evidence="7">
    <location>
        <begin position="420"/>
        <end position="442"/>
    </location>
</feature>
<dbReference type="Pfam" id="PF03006">
    <property type="entry name" value="HlyIII"/>
    <property type="match status" value="1"/>
</dbReference>
<dbReference type="RefSeq" id="XP_016246711.1">
    <property type="nucleotide sequence ID" value="XM_016396855.1"/>
</dbReference>
<evidence type="ECO:0000313" key="8">
    <source>
        <dbReference type="EMBL" id="KIW26495.1"/>
    </source>
</evidence>
<evidence type="ECO:0000256" key="3">
    <source>
        <dbReference type="ARBA" id="ARBA00022989"/>
    </source>
</evidence>
<dbReference type="EMBL" id="KN847044">
    <property type="protein sequence ID" value="KIW26495.1"/>
    <property type="molecule type" value="Genomic_DNA"/>
</dbReference>
<dbReference type="OrthoDB" id="5585746at2759"/>
<feature type="compositionally biased region" description="Polar residues" evidence="6">
    <location>
        <begin position="1"/>
        <end position="10"/>
    </location>
</feature>
<organism evidence="8 9">
    <name type="scientific">Cladophialophora immunda</name>
    <dbReference type="NCBI Taxonomy" id="569365"/>
    <lineage>
        <taxon>Eukaryota</taxon>
        <taxon>Fungi</taxon>
        <taxon>Dikarya</taxon>
        <taxon>Ascomycota</taxon>
        <taxon>Pezizomycotina</taxon>
        <taxon>Eurotiomycetes</taxon>
        <taxon>Chaetothyriomycetidae</taxon>
        <taxon>Chaetothyriales</taxon>
        <taxon>Herpotrichiellaceae</taxon>
        <taxon>Cladophialophora</taxon>
    </lineage>
</organism>
<dbReference type="VEuPathDB" id="FungiDB:PV07_09586"/>
<keyword evidence="5" id="KW-0479">Metal-binding</keyword>
<dbReference type="STRING" id="569365.A0A0D2C7R5"/>
<keyword evidence="3 7" id="KW-1133">Transmembrane helix</keyword>
<dbReference type="AlphaFoldDB" id="A0A0D2C7R5"/>
<keyword evidence="9" id="KW-1185">Reference proteome</keyword>
<feature type="transmembrane region" description="Helical" evidence="7">
    <location>
        <begin position="361"/>
        <end position="377"/>
    </location>
</feature>
<evidence type="ECO:0000256" key="5">
    <source>
        <dbReference type="PIRSR" id="PIRSR604254-1"/>
    </source>
</evidence>
<feature type="binding site" evidence="5">
    <location>
        <position position="464"/>
    </location>
    <ligand>
        <name>Zn(2+)</name>
        <dbReference type="ChEBI" id="CHEBI:29105"/>
    </ligand>
</feature>
<evidence type="ECO:0000256" key="1">
    <source>
        <dbReference type="ARBA" id="ARBA00004141"/>
    </source>
</evidence>
<protein>
    <recommendedName>
        <fullName evidence="10">IZH family channel protein</fullName>
    </recommendedName>
</protein>
<keyword evidence="4 7" id="KW-0472">Membrane</keyword>
<dbReference type="GeneID" id="27348780"/>
<accession>A0A0D2C7R5</accession>
<name>A0A0D2C7R5_9EURO</name>
<feature type="region of interest" description="Disordered" evidence="6">
    <location>
        <begin position="1"/>
        <end position="30"/>
    </location>
</feature>
<dbReference type="GO" id="GO:0038023">
    <property type="term" value="F:signaling receptor activity"/>
    <property type="evidence" value="ECO:0007669"/>
    <property type="project" value="TreeGrafter"/>
</dbReference>
<evidence type="ECO:0000256" key="2">
    <source>
        <dbReference type="ARBA" id="ARBA00022692"/>
    </source>
</evidence>
<feature type="transmembrane region" description="Helical" evidence="7">
    <location>
        <begin position="334"/>
        <end position="354"/>
    </location>
</feature>
<feature type="transmembrane region" description="Helical" evidence="7">
    <location>
        <begin position="292"/>
        <end position="314"/>
    </location>
</feature>
<feature type="transmembrane region" description="Helical" evidence="7">
    <location>
        <begin position="389"/>
        <end position="408"/>
    </location>
</feature>
<evidence type="ECO:0008006" key="10">
    <source>
        <dbReference type="Google" id="ProtNLM"/>
    </source>
</evidence>
<dbReference type="GO" id="GO:0006882">
    <property type="term" value="P:intracellular zinc ion homeostasis"/>
    <property type="evidence" value="ECO:0007669"/>
    <property type="project" value="TreeGrafter"/>
</dbReference>
<dbReference type="PANTHER" id="PTHR20855:SF97">
    <property type="entry name" value="ADIPOR-LIKE RECEPTOR IZH3-RELATED"/>
    <property type="match status" value="1"/>
</dbReference>
<keyword evidence="5" id="KW-0862">Zinc</keyword>
<proteinExistence type="predicted"/>
<dbReference type="Proteomes" id="UP000054466">
    <property type="component" value="Unassembled WGS sequence"/>
</dbReference>
<dbReference type="GO" id="GO:0046872">
    <property type="term" value="F:metal ion binding"/>
    <property type="evidence" value="ECO:0007669"/>
    <property type="project" value="UniProtKB-KW"/>
</dbReference>
<evidence type="ECO:0000256" key="4">
    <source>
        <dbReference type="ARBA" id="ARBA00023136"/>
    </source>
</evidence>
<sequence>MSCATQTVTFESSSSSRESSPARIDERTQLLPRGRRHSYNTLPRRRQSSICNADAIFVRVDLFLSELKSRLDRLEKYRQDSLLQFDAQLERAYQALSDVRDSCAPSLSGELLWGAARHRALILVDTLETRYNDIMPSRETLEHKAQEGMRVMECFLLELESRMLERKKQLIDSGWRKVDDSLNATREMLEDGLDKALRARDLLAESVSHALTRAAETRLIHYEDLPTPWRNNPHILKGYRFNKTQLECVTTMFHAHNEMVNIWSHTIGLLIVLTVAFYYYPSSSTFPLSTKMDVLIAACFFAAACKCMICSTMWHTMNSISDKRLFDRFACVDYTGISLLVAASILSTEWTAFYCEPISRAIYMTLTTALGIAGAILPWRESFNRVDMAWFRVAFFVTFVVVGFAPVLQLNYTRGAAWTFYFYAPVAKSIMVYFTGAVIYASQVPEKWWPGSFDYIGCSHNIWHVAVVLGIIFHYFAMLDFFQGAFTRASDGCCLG</sequence>
<dbReference type="HOGENOM" id="CLU_029962_0_0_1"/>
<comment type="subcellular location">
    <subcellularLocation>
        <location evidence="1">Membrane</location>
        <topology evidence="1">Multi-pass membrane protein</topology>
    </subcellularLocation>
</comment>
<evidence type="ECO:0000256" key="6">
    <source>
        <dbReference type="SAM" id="MobiDB-lite"/>
    </source>
</evidence>
<gene>
    <name evidence="8" type="ORF">PV07_09586</name>
</gene>
<dbReference type="PANTHER" id="PTHR20855">
    <property type="entry name" value="ADIPOR/PROGESTIN RECEPTOR-RELATED"/>
    <property type="match status" value="1"/>
</dbReference>
<reference evidence="8 9" key="1">
    <citation type="submission" date="2015-01" db="EMBL/GenBank/DDBJ databases">
        <title>The Genome Sequence of Cladophialophora immunda CBS83496.</title>
        <authorList>
            <consortium name="The Broad Institute Genomics Platform"/>
            <person name="Cuomo C."/>
            <person name="de Hoog S."/>
            <person name="Gorbushina A."/>
            <person name="Stielow B."/>
            <person name="Teixiera M."/>
            <person name="Abouelleil A."/>
            <person name="Chapman S.B."/>
            <person name="Priest M."/>
            <person name="Young S.K."/>
            <person name="Wortman J."/>
            <person name="Nusbaum C."/>
            <person name="Birren B."/>
        </authorList>
    </citation>
    <scope>NUCLEOTIDE SEQUENCE [LARGE SCALE GENOMIC DNA]</scope>
    <source>
        <strain evidence="8 9">CBS 83496</strain>
    </source>
</reference>
<feature type="binding site" evidence="5">
    <location>
        <position position="315"/>
    </location>
    <ligand>
        <name>Zn(2+)</name>
        <dbReference type="ChEBI" id="CHEBI:29105"/>
    </ligand>
</feature>